<keyword evidence="2" id="KW-1185">Reference proteome</keyword>
<dbReference type="RefSeq" id="WP_380570535.1">
    <property type="nucleotide sequence ID" value="NZ_JBHMAH010000021.1"/>
</dbReference>
<dbReference type="CDD" id="cd00093">
    <property type="entry name" value="HTH_XRE"/>
    <property type="match status" value="1"/>
</dbReference>
<comment type="caution">
    <text evidence="1">The sequence shown here is derived from an EMBL/GenBank/DDBJ whole genome shotgun (WGS) entry which is preliminary data.</text>
</comment>
<sequence>MEYYTRFKEMRQQKGLTHLEAAEGICGKTTIYRFERGGCSTLRPHTPQIVPAPWHKHAGSFHR</sequence>
<dbReference type="Gene3D" id="1.25.40.10">
    <property type="entry name" value="Tetratricopeptide repeat domain"/>
    <property type="match status" value="1"/>
</dbReference>
<dbReference type="InterPro" id="IPR011990">
    <property type="entry name" value="TPR-like_helical_dom_sf"/>
</dbReference>
<dbReference type="Proteomes" id="UP001589740">
    <property type="component" value="Unassembled WGS sequence"/>
</dbReference>
<organism evidence="1 2">
    <name type="scientific">Salinicoccus siamensis</name>
    <dbReference type="NCBI Taxonomy" id="381830"/>
    <lineage>
        <taxon>Bacteria</taxon>
        <taxon>Bacillati</taxon>
        <taxon>Bacillota</taxon>
        <taxon>Bacilli</taxon>
        <taxon>Bacillales</taxon>
        <taxon>Staphylococcaceae</taxon>
        <taxon>Salinicoccus</taxon>
    </lineage>
</organism>
<dbReference type="SUPFAM" id="SSF47413">
    <property type="entry name" value="lambda repressor-like DNA-binding domains"/>
    <property type="match status" value="1"/>
</dbReference>
<dbReference type="InterPro" id="IPR010982">
    <property type="entry name" value="Lambda_DNA-bd_dom_sf"/>
</dbReference>
<accession>A0ABV5Z4C7</accession>
<evidence type="ECO:0000313" key="1">
    <source>
        <dbReference type="EMBL" id="MFB9860967.1"/>
    </source>
</evidence>
<evidence type="ECO:0000313" key="2">
    <source>
        <dbReference type="Proteomes" id="UP001589740"/>
    </source>
</evidence>
<reference evidence="1 2" key="1">
    <citation type="submission" date="2024-09" db="EMBL/GenBank/DDBJ databases">
        <authorList>
            <person name="Sun Q."/>
            <person name="Mori K."/>
        </authorList>
    </citation>
    <scope>NUCLEOTIDE SEQUENCE [LARGE SCALE GENOMIC DNA]</scope>
    <source>
        <strain evidence="1 2">JCM 12822</strain>
    </source>
</reference>
<dbReference type="InterPro" id="IPR001387">
    <property type="entry name" value="Cro/C1-type_HTH"/>
</dbReference>
<dbReference type="EMBL" id="JBHMAH010000021">
    <property type="protein sequence ID" value="MFB9860967.1"/>
    <property type="molecule type" value="Genomic_DNA"/>
</dbReference>
<protein>
    <submittedName>
        <fullName evidence="1">Helix-turn-helix domain-containing protein</fullName>
    </submittedName>
</protein>
<proteinExistence type="predicted"/>
<name>A0ABV5Z4C7_9STAP</name>
<gene>
    <name evidence="1" type="ORF">ACFFLE_07565</name>
</gene>